<keyword evidence="2" id="KW-1185">Reference proteome</keyword>
<reference evidence="1" key="2">
    <citation type="journal article" date="2023" name="IMA Fungus">
        <title>Comparative genomic study of the Penicillium genus elucidates a diverse pangenome and 15 lateral gene transfer events.</title>
        <authorList>
            <person name="Petersen C."/>
            <person name="Sorensen T."/>
            <person name="Nielsen M.R."/>
            <person name="Sondergaard T.E."/>
            <person name="Sorensen J.L."/>
            <person name="Fitzpatrick D.A."/>
            <person name="Frisvad J.C."/>
            <person name="Nielsen K.L."/>
        </authorList>
    </citation>
    <scope>NUCLEOTIDE SEQUENCE</scope>
    <source>
        <strain evidence="1">IBT 30761</strain>
    </source>
</reference>
<dbReference type="RefSeq" id="XP_056476751.1">
    <property type="nucleotide sequence ID" value="XM_056616394.1"/>
</dbReference>
<protein>
    <submittedName>
        <fullName evidence="1">Uncharacterized protein</fullName>
    </submittedName>
</protein>
<dbReference type="AlphaFoldDB" id="A0A9W9FN97"/>
<organism evidence="1 2">
    <name type="scientific">Penicillium argentinense</name>
    <dbReference type="NCBI Taxonomy" id="1131581"/>
    <lineage>
        <taxon>Eukaryota</taxon>
        <taxon>Fungi</taxon>
        <taxon>Dikarya</taxon>
        <taxon>Ascomycota</taxon>
        <taxon>Pezizomycotina</taxon>
        <taxon>Eurotiomycetes</taxon>
        <taxon>Eurotiomycetidae</taxon>
        <taxon>Eurotiales</taxon>
        <taxon>Aspergillaceae</taxon>
        <taxon>Penicillium</taxon>
    </lineage>
</organism>
<sequence length="59" mass="6751">MDYLRARDKQHLDLANPSRLPLASLSLAMPYKVSRACLVWSNPIKERHRGAGQPFDVME</sequence>
<proteinExistence type="predicted"/>
<evidence type="ECO:0000313" key="2">
    <source>
        <dbReference type="Proteomes" id="UP001149074"/>
    </source>
</evidence>
<name>A0A9W9FN97_9EURO</name>
<dbReference type="Proteomes" id="UP001149074">
    <property type="component" value="Unassembled WGS sequence"/>
</dbReference>
<gene>
    <name evidence="1" type="ORF">N7532_003900</name>
</gene>
<evidence type="ECO:0000313" key="1">
    <source>
        <dbReference type="EMBL" id="KAJ5103371.1"/>
    </source>
</evidence>
<dbReference type="EMBL" id="JAPQKI010000004">
    <property type="protein sequence ID" value="KAJ5103371.1"/>
    <property type="molecule type" value="Genomic_DNA"/>
</dbReference>
<reference evidence="1" key="1">
    <citation type="submission" date="2022-11" db="EMBL/GenBank/DDBJ databases">
        <authorList>
            <person name="Petersen C."/>
        </authorList>
    </citation>
    <scope>NUCLEOTIDE SEQUENCE</scope>
    <source>
        <strain evidence="1">IBT 30761</strain>
    </source>
</reference>
<accession>A0A9W9FN97</accession>
<dbReference type="GeneID" id="81355373"/>
<comment type="caution">
    <text evidence="1">The sequence shown here is derived from an EMBL/GenBank/DDBJ whole genome shotgun (WGS) entry which is preliminary data.</text>
</comment>